<proteinExistence type="predicted"/>
<name>A0A397SMT8_9GLOM</name>
<keyword evidence="3" id="KW-1185">Reference proteome</keyword>
<evidence type="ECO:0000313" key="3">
    <source>
        <dbReference type="Proteomes" id="UP000265703"/>
    </source>
</evidence>
<accession>A0A397SMT8</accession>
<dbReference type="EMBL" id="QKYT01000331">
    <property type="protein sequence ID" value="RIA86992.1"/>
    <property type="molecule type" value="Genomic_DNA"/>
</dbReference>
<dbReference type="Proteomes" id="UP000265703">
    <property type="component" value="Unassembled WGS sequence"/>
</dbReference>
<dbReference type="STRING" id="658196.A0A397SMT8"/>
<dbReference type="OrthoDB" id="128308at2759"/>
<evidence type="ECO:0000313" key="2">
    <source>
        <dbReference type="EMBL" id="RIA86992.1"/>
    </source>
</evidence>
<comment type="caution">
    <text evidence="2">The sequence shown here is derived from an EMBL/GenBank/DDBJ whole genome shotgun (WGS) entry which is preliminary data.</text>
</comment>
<dbReference type="PANTHER" id="PTHR41391:SF1">
    <property type="entry name" value="RESTRICTION OF TELOMERE CAPPING PROTEIN 4"/>
    <property type="match status" value="1"/>
</dbReference>
<protein>
    <recommendedName>
        <fullName evidence="4">Restriction of telomere capping protein 4</fullName>
    </recommendedName>
</protein>
<evidence type="ECO:0008006" key="4">
    <source>
        <dbReference type="Google" id="ProtNLM"/>
    </source>
</evidence>
<gene>
    <name evidence="2" type="ORF">C1645_828384</name>
</gene>
<dbReference type="AlphaFoldDB" id="A0A397SMT8"/>
<dbReference type="InterPro" id="IPR039024">
    <property type="entry name" value="RTC4"/>
</dbReference>
<dbReference type="PANTHER" id="PTHR41391">
    <property type="entry name" value="RESTRICTION OF TELOMERE CAPPING PROTEIN 4"/>
    <property type="match status" value="1"/>
</dbReference>
<feature type="region of interest" description="Disordered" evidence="1">
    <location>
        <begin position="156"/>
        <end position="202"/>
    </location>
</feature>
<sequence length="202" mass="23312">MPKLLISTNSKCSFCSEFLPNLLPSKICLLLNKIAKQDRNPTNEDRHSFCEIHYAETTIVSDGIQKGYLTEINFELLESRIIQMKDEFLNIINKKIGSYYWNFSLEICAEPEYYGSKGLNIIVDEVLVPKTALHLIFKDKSNITLEETKKIMEDSRDFKENNNQESDSCELESISKRDINEEKDNSKESDSEEGVNIEKVKI</sequence>
<organism evidence="2 3">
    <name type="scientific">Glomus cerebriforme</name>
    <dbReference type="NCBI Taxonomy" id="658196"/>
    <lineage>
        <taxon>Eukaryota</taxon>
        <taxon>Fungi</taxon>
        <taxon>Fungi incertae sedis</taxon>
        <taxon>Mucoromycota</taxon>
        <taxon>Glomeromycotina</taxon>
        <taxon>Glomeromycetes</taxon>
        <taxon>Glomerales</taxon>
        <taxon>Glomeraceae</taxon>
        <taxon>Glomus</taxon>
    </lineage>
</organism>
<evidence type="ECO:0000256" key="1">
    <source>
        <dbReference type="SAM" id="MobiDB-lite"/>
    </source>
</evidence>
<reference evidence="2 3" key="1">
    <citation type="submission" date="2018-06" db="EMBL/GenBank/DDBJ databases">
        <title>Comparative genomics reveals the genomic features of Rhizophagus irregularis, R. cerebriforme, R. diaphanum and Gigaspora rosea, and their symbiotic lifestyle signature.</title>
        <authorList>
            <person name="Morin E."/>
            <person name="San Clemente H."/>
            <person name="Chen E.C.H."/>
            <person name="De La Providencia I."/>
            <person name="Hainaut M."/>
            <person name="Kuo A."/>
            <person name="Kohler A."/>
            <person name="Murat C."/>
            <person name="Tang N."/>
            <person name="Roy S."/>
            <person name="Loubradou J."/>
            <person name="Henrissat B."/>
            <person name="Grigoriev I.V."/>
            <person name="Corradi N."/>
            <person name="Roux C."/>
            <person name="Martin F.M."/>
        </authorList>
    </citation>
    <scope>NUCLEOTIDE SEQUENCE [LARGE SCALE GENOMIC DNA]</scope>
    <source>
        <strain evidence="2 3">DAOM 227022</strain>
    </source>
</reference>
<feature type="compositionally biased region" description="Basic and acidic residues" evidence="1">
    <location>
        <begin position="173"/>
        <end position="189"/>
    </location>
</feature>